<comment type="caution">
    <text evidence="1">The sequence shown here is derived from an EMBL/GenBank/DDBJ whole genome shotgun (WGS) entry which is preliminary data.</text>
</comment>
<protein>
    <submittedName>
        <fullName evidence="1">Uncharacterized protein</fullName>
    </submittedName>
</protein>
<evidence type="ECO:0000313" key="1">
    <source>
        <dbReference type="EMBL" id="CCQ49068.1"/>
    </source>
</evidence>
<accession>T2I7W3</accession>
<gene>
    <name evidence="1" type="ORF">CWATWH8502_4679</name>
</gene>
<dbReference type="AlphaFoldDB" id="T2I7W3"/>
<reference evidence="1 2" key="2">
    <citation type="submission" date="2013-09" db="EMBL/GenBank/DDBJ databases">
        <title>Whole genome comparison of six Crocosphaera watsonii strains with differing phenotypes.</title>
        <authorList>
            <person name="Bench S.R."/>
            <person name="Heller P."/>
            <person name="Frank I."/>
            <person name="Arciniega M."/>
            <person name="Shilova I.N."/>
            <person name="Zehr J.P."/>
        </authorList>
    </citation>
    <scope>NUCLEOTIDE SEQUENCE [LARGE SCALE GENOMIC DNA]</scope>
    <source>
        <strain evidence="1 2">WH 8502</strain>
    </source>
</reference>
<organism evidence="1 2">
    <name type="scientific">Crocosphaera watsonii WH 8502</name>
    <dbReference type="NCBI Taxonomy" id="423474"/>
    <lineage>
        <taxon>Bacteria</taxon>
        <taxon>Bacillati</taxon>
        <taxon>Cyanobacteriota</taxon>
        <taxon>Cyanophyceae</taxon>
        <taxon>Oscillatoriophycideae</taxon>
        <taxon>Chroococcales</taxon>
        <taxon>Aphanothecaceae</taxon>
        <taxon>Crocosphaera</taxon>
    </lineage>
</organism>
<name>T2I7W3_CROWT</name>
<dbReference type="EMBL" id="CAQK01000060">
    <property type="protein sequence ID" value="CCQ49068.1"/>
    <property type="molecule type" value="Genomic_DNA"/>
</dbReference>
<sequence length="45" mass="5317">MTENHKYAANIKSIKIYNFFDSHWFLNALFAINNSLKQENLVLQS</sequence>
<proteinExistence type="predicted"/>
<reference evidence="1 2" key="1">
    <citation type="submission" date="2013-01" db="EMBL/GenBank/DDBJ databases">
        <authorList>
            <person name="Bench S."/>
        </authorList>
    </citation>
    <scope>NUCLEOTIDE SEQUENCE [LARGE SCALE GENOMIC DNA]</scope>
    <source>
        <strain evidence="1 2">WH 8502</strain>
    </source>
</reference>
<evidence type="ECO:0000313" key="2">
    <source>
        <dbReference type="Proteomes" id="UP000018348"/>
    </source>
</evidence>
<dbReference type="Proteomes" id="UP000018348">
    <property type="component" value="Unassembled WGS sequence"/>
</dbReference>